<dbReference type="Gene3D" id="2.130.10.10">
    <property type="entry name" value="YVTN repeat-like/Quinoprotein amine dehydrogenase"/>
    <property type="match status" value="1"/>
</dbReference>
<name>A0A7C8I9D8_9PLEO</name>
<gene>
    <name evidence="1" type="ORF">BDV95DRAFT_628673</name>
</gene>
<organism evidence="1 2">
    <name type="scientific">Massariosphaeria phaeospora</name>
    <dbReference type="NCBI Taxonomy" id="100035"/>
    <lineage>
        <taxon>Eukaryota</taxon>
        <taxon>Fungi</taxon>
        <taxon>Dikarya</taxon>
        <taxon>Ascomycota</taxon>
        <taxon>Pezizomycotina</taxon>
        <taxon>Dothideomycetes</taxon>
        <taxon>Pleosporomycetidae</taxon>
        <taxon>Pleosporales</taxon>
        <taxon>Pleosporales incertae sedis</taxon>
        <taxon>Massariosphaeria</taxon>
    </lineage>
</organism>
<sequence>MATSKRTRLFLFGSRPSEGTLSRYAINEDYSLVHEGTMDIPRSCNTTRFASVHLTSRPQLPSSIFGSASTGLCSTLFAVDVTGFYTMRSAEYQGDFRSLSWSPNGRNLRTLESHSSDPSSSSILNFHISDNANLEDLVGTDILTNVTSAEQLISHPIGNRAFIVTKNSNELVDIALQQNGLVDSSAPPGRRPTLSQSGSQAIISVFSLNATTGAVEKSIARSSWQGMGNGVLVAAPFGGADLVAVTNAPVGMVAILGLDVGSPAKSVAAPKIKAFGRIDLGLEGLGEGVWVN</sequence>
<protein>
    <submittedName>
        <fullName evidence="1">Uncharacterized protein</fullName>
    </submittedName>
</protein>
<dbReference type="InterPro" id="IPR015943">
    <property type="entry name" value="WD40/YVTN_repeat-like_dom_sf"/>
</dbReference>
<evidence type="ECO:0000313" key="2">
    <source>
        <dbReference type="Proteomes" id="UP000481861"/>
    </source>
</evidence>
<dbReference type="OrthoDB" id="1715191at2759"/>
<comment type="caution">
    <text evidence="1">The sequence shown here is derived from an EMBL/GenBank/DDBJ whole genome shotgun (WGS) entry which is preliminary data.</text>
</comment>
<evidence type="ECO:0000313" key="1">
    <source>
        <dbReference type="EMBL" id="KAF2871472.1"/>
    </source>
</evidence>
<dbReference type="EMBL" id="JAADJZ010000011">
    <property type="protein sequence ID" value="KAF2871472.1"/>
    <property type="molecule type" value="Genomic_DNA"/>
</dbReference>
<dbReference type="AlphaFoldDB" id="A0A7C8I9D8"/>
<accession>A0A7C8I9D8</accession>
<reference evidence="1 2" key="1">
    <citation type="submission" date="2020-01" db="EMBL/GenBank/DDBJ databases">
        <authorList>
            <consortium name="DOE Joint Genome Institute"/>
            <person name="Haridas S."/>
            <person name="Albert R."/>
            <person name="Binder M."/>
            <person name="Bloem J."/>
            <person name="Labutti K."/>
            <person name="Salamov A."/>
            <person name="Andreopoulos B."/>
            <person name="Baker S.E."/>
            <person name="Barry K."/>
            <person name="Bills G."/>
            <person name="Bluhm B.H."/>
            <person name="Cannon C."/>
            <person name="Castanera R."/>
            <person name="Culley D.E."/>
            <person name="Daum C."/>
            <person name="Ezra D."/>
            <person name="Gonzalez J.B."/>
            <person name="Henrissat B."/>
            <person name="Kuo A."/>
            <person name="Liang C."/>
            <person name="Lipzen A."/>
            <person name="Lutzoni F."/>
            <person name="Magnuson J."/>
            <person name="Mondo S."/>
            <person name="Nolan M."/>
            <person name="Ohm R."/>
            <person name="Pangilinan J."/>
            <person name="Park H.-J.H."/>
            <person name="Ramirez L."/>
            <person name="Alfaro M."/>
            <person name="Sun H."/>
            <person name="Tritt A."/>
            <person name="Yoshinaga Y."/>
            <person name="Zwiers L.-H.L."/>
            <person name="Turgeon B.G."/>
            <person name="Goodwin S.B."/>
            <person name="Spatafora J.W."/>
            <person name="Crous P.W."/>
            <person name="Grigoriev I.V."/>
        </authorList>
    </citation>
    <scope>NUCLEOTIDE SEQUENCE [LARGE SCALE GENOMIC DNA]</scope>
    <source>
        <strain evidence="1 2">CBS 611.86</strain>
    </source>
</reference>
<keyword evidence="2" id="KW-1185">Reference proteome</keyword>
<proteinExistence type="predicted"/>
<dbReference type="Proteomes" id="UP000481861">
    <property type="component" value="Unassembled WGS sequence"/>
</dbReference>